<keyword evidence="8" id="KW-0675">Receptor</keyword>
<feature type="transmembrane region" description="Helical" evidence="9">
    <location>
        <begin position="556"/>
        <end position="573"/>
    </location>
</feature>
<gene>
    <name evidence="12" type="ORF">TAV2_LOCUS11036</name>
</gene>
<evidence type="ECO:0000256" key="6">
    <source>
        <dbReference type="ARBA" id="ARBA00022989"/>
    </source>
</evidence>
<proteinExistence type="predicted"/>
<comment type="subcellular location">
    <subcellularLocation>
        <location evidence="1">Membrane</location>
        <topology evidence="1">Single-pass membrane protein</topology>
    </subcellularLocation>
</comment>
<dbReference type="PROSITE" id="PS51257">
    <property type="entry name" value="PROKAR_LIPOPROTEIN"/>
    <property type="match status" value="1"/>
</dbReference>
<feature type="chain" id="PRO_5043594492" description="Malectin-like domain-containing protein" evidence="10">
    <location>
        <begin position="23"/>
        <end position="1105"/>
    </location>
</feature>
<dbReference type="AlphaFoldDB" id="A0AAU9RTR2"/>
<evidence type="ECO:0000259" key="11">
    <source>
        <dbReference type="Pfam" id="PF12819"/>
    </source>
</evidence>
<evidence type="ECO:0000313" key="13">
    <source>
        <dbReference type="Proteomes" id="UP000836841"/>
    </source>
</evidence>
<reference evidence="12 13" key="1">
    <citation type="submission" date="2022-03" db="EMBL/GenBank/DDBJ databases">
        <authorList>
            <person name="Nunn A."/>
            <person name="Chopra R."/>
            <person name="Nunn A."/>
            <person name="Contreras Garrido A."/>
        </authorList>
    </citation>
    <scope>NUCLEOTIDE SEQUENCE [LARGE SCALE GENOMIC DNA]</scope>
</reference>
<name>A0AAU9RTR2_THLAR</name>
<dbReference type="Pfam" id="PF12819">
    <property type="entry name" value="Malectin_like"/>
    <property type="match status" value="2"/>
</dbReference>
<accession>A0AAU9RTR2</accession>
<dbReference type="FunFam" id="3.80.10.10:FF:000129">
    <property type="entry name" value="Leucine-rich repeat receptor-like kinase"/>
    <property type="match status" value="1"/>
</dbReference>
<keyword evidence="2" id="KW-0433">Leucine-rich repeat</keyword>
<organism evidence="12 13">
    <name type="scientific">Thlaspi arvense</name>
    <name type="common">Field penny-cress</name>
    <dbReference type="NCBI Taxonomy" id="13288"/>
    <lineage>
        <taxon>Eukaryota</taxon>
        <taxon>Viridiplantae</taxon>
        <taxon>Streptophyta</taxon>
        <taxon>Embryophyta</taxon>
        <taxon>Tracheophyta</taxon>
        <taxon>Spermatophyta</taxon>
        <taxon>Magnoliopsida</taxon>
        <taxon>eudicotyledons</taxon>
        <taxon>Gunneridae</taxon>
        <taxon>Pentapetalae</taxon>
        <taxon>rosids</taxon>
        <taxon>malvids</taxon>
        <taxon>Brassicales</taxon>
        <taxon>Brassicaceae</taxon>
        <taxon>Thlaspideae</taxon>
        <taxon>Thlaspi</taxon>
    </lineage>
</organism>
<sequence>MVRHNFLPFVSFFAAVVLLACAQDQSGFVSIDCGIPEDSSYNDETTDIKYVSDAAFVESGTIHNIDPEFQTTSLEKQFQKVRSFPEGKRNCYDVQPPRGKGFKYLIRTRFMYGNYDNLGKAPEFDLYLGVNLWDSVTIDNATTIVSKEIIYTLRSDHVHVCLVNKDRGTPFLSALELRLLRSDTYESPYDSLMLNRRWDLGALGDRPVRYKDDVYDRIWNPRKFPNHRVLSTNLTIDPNNNNGFQPARAIMNTASTPLNASVDIIIYWIPDNPSWKYYVYMHFAEVQEIPRNETREFSVFWNDETNLYENFSPRFLYTDTLYTQNAVTGSSHEFRLQRTANSTLPPIINAVETYRVNEFLQPPTDQQDVDAIMRIKSKYGVKKNWLGDPCAPVNYPWKDIDCSYVDNESPRIISVNLSLGGLSGEIDPAFFNLTFIQKLNLEGNKLTGAIPVKLIERSSNGSLSLRLGGNSDLCVSASCQTLDLKTKKSAYVVPLVASVVGVFGLVIAIALFLLYKKRHQSGKNSYALSWEERLQLSLDAAQESANQELFSLMARYNFLPLISFAVLVFLVHAQDQSGFVSIDCGIPEDSSYNDETTDIKYVSDAAFVESGTIHSIDPEFQTTSLEKQFQNVRSFPEGKRNCYDVQPPRGKGFKYLIRTRFMYGNYDNLGEAPEFDLYLGVNPWDSVTIDNETTIVTKEIIHTLRSDHVHVCLVDKDRGTPFLSALELRLLKSDTYETPYDSLMLFKRWDLGGLGNLPVRYKDDVFDRIWIPLRFPKYTIFNASLTIDSNNDNGFNPARFVMNTATSPEDSSQDLILYWEPQVPTWKYYVYMHFAEVVELPSNETREFTILLNEKSINMTAFSPRYLYTDTLYVQNPVSGPRLEFLLRRTAKSTLPPIINAIETYRVNEFLQSPTDQQDVQAIMIIKSKYGVKKIWLGDPCAPVNYPWKDINCSFVDNESPRIVSVNLSSSGLTGQIDPAFSNLTSLYRLDLSNNSLTGKVPDFLGNLHNLTELNLEGNKLTGVIPAKLLERSNNGLLILRFGGNPNLCVPSSCQIPDSKTKKSVYVIPLVASVAGVLGLVIAIAMFLQYKKRHRSGKNIEVILS</sequence>
<dbReference type="PANTHER" id="PTHR45631">
    <property type="entry name" value="OS07G0107800 PROTEIN-RELATED"/>
    <property type="match status" value="1"/>
</dbReference>
<protein>
    <recommendedName>
        <fullName evidence="11">Malectin-like domain-containing protein</fullName>
    </recommendedName>
</protein>
<keyword evidence="5" id="KW-0677">Repeat</keyword>
<keyword evidence="6 9" id="KW-1133">Transmembrane helix</keyword>
<dbReference type="Gene3D" id="3.80.10.10">
    <property type="entry name" value="Ribonuclease Inhibitor"/>
    <property type="match status" value="2"/>
</dbReference>
<evidence type="ECO:0000256" key="2">
    <source>
        <dbReference type="ARBA" id="ARBA00022614"/>
    </source>
</evidence>
<evidence type="ECO:0000313" key="12">
    <source>
        <dbReference type="EMBL" id="CAH2051266.1"/>
    </source>
</evidence>
<dbReference type="InterPro" id="IPR024788">
    <property type="entry name" value="Malectin-like_Carb-bd_dom"/>
</dbReference>
<evidence type="ECO:0000256" key="5">
    <source>
        <dbReference type="ARBA" id="ARBA00022737"/>
    </source>
</evidence>
<keyword evidence="4 10" id="KW-0732">Signal</keyword>
<evidence type="ECO:0000256" key="8">
    <source>
        <dbReference type="ARBA" id="ARBA00023170"/>
    </source>
</evidence>
<feature type="domain" description="Malectin-like" evidence="11">
    <location>
        <begin position="582"/>
        <end position="907"/>
    </location>
</feature>
<evidence type="ECO:0000256" key="7">
    <source>
        <dbReference type="ARBA" id="ARBA00023136"/>
    </source>
</evidence>
<dbReference type="SUPFAM" id="SSF52058">
    <property type="entry name" value="L domain-like"/>
    <property type="match status" value="1"/>
</dbReference>
<dbReference type="InterPro" id="IPR001611">
    <property type="entry name" value="Leu-rich_rpt"/>
</dbReference>
<feature type="domain" description="Malectin-like" evidence="11">
    <location>
        <begin position="31"/>
        <end position="356"/>
    </location>
</feature>
<dbReference type="GO" id="GO:0016020">
    <property type="term" value="C:membrane"/>
    <property type="evidence" value="ECO:0007669"/>
    <property type="project" value="UniProtKB-SubCell"/>
</dbReference>
<feature type="transmembrane region" description="Helical" evidence="9">
    <location>
        <begin position="491"/>
        <end position="515"/>
    </location>
</feature>
<evidence type="ECO:0000256" key="9">
    <source>
        <dbReference type="SAM" id="Phobius"/>
    </source>
</evidence>
<feature type="signal peptide" evidence="10">
    <location>
        <begin position="1"/>
        <end position="22"/>
    </location>
</feature>
<dbReference type="PANTHER" id="PTHR45631:SF160">
    <property type="entry name" value="PROTEIN KINASE DOMAIN-CONTAINING PROTEIN"/>
    <property type="match status" value="1"/>
</dbReference>
<evidence type="ECO:0000256" key="1">
    <source>
        <dbReference type="ARBA" id="ARBA00004167"/>
    </source>
</evidence>
<keyword evidence="7 9" id="KW-0472">Membrane</keyword>
<evidence type="ECO:0000256" key="3">
    <source>
        <dbReference type="ARBA" id="ARBA00022692"/>
    </source>
</evidence>
<dbReference type="EMBL" id="OU466859">
    <property type="protein sequence ID" value="CAH2051266.1"/>
    <property type="molecule type" value="Genomic_DNA"/>
</dbReference>
<keyword evidence="3 9" id="KW-0812">Transmembrane</keyword>
<evidence type="ECO:0000256" key="4">
    <source>
        <dbReference type="ARBA" id="ARBA00022729"/>
    </source>
</evidence>
<dbReference type="Pfam" id="PF13855">
    <property type="entry name" value="LRR_8"/>
    <property type="match status" value="1"/>
</dbReference>
<dbReference type="Proteomes" id="UP000836841">
    <property type="component" value="Chromosome 3"/>
</dbReference>
<dbReference type="InterPro" id="IPR032675">
    <property type="entry name" value="LRR_dom_sf"/>
</dbReference>
<feature type="transmembrane region" description="Helical" evidence="9">
    <location>
        <begin position="1066"/>
        <end position="1088"/>
    </location>
</feature>
<evidence type="ECO:0000256" key="10">
    <source>
        <dbReference type="SAM" id="SignalP"/>
    </source>
</evidence>
<keyword evidence="13" id="KW-1185">Reference proteome</keyword>